<evidence type="ECO:0000313" key="4">
    <source>
        <dbReference type="Proteomes" id="UP000799779"/>
    </source>
</evidence>
<dbReference type="Proteomes" id="UP000799779">
    <property type="component" value="Unassembled WGS sequence"/>
</dbReference>
<evidence type="ECO:0000256" key="2">
    <source>
        <dbReference type="SAM" id="Phobius"/>
    </source>
</evidence>
<keyword evidence="2" id="KW-1133">Transmembrane helix</keyword>
<dbReference type="AlphaFoldDB" id="A0A6A5W789"/>
<evidence type="ECO:0000256" key="1">
    <source>
        <dbReference type="SAM" id="MobiDB-lite"/>
    </source>
</evidence>
<protein>
    <submittedName>
        <fullName evidence="3">Uncharacterized protein</fullName>
    </submittedName>
</protein>
<organism evidence="3 4">
    <name type="scientific">Amniculicola lignicola CBS 123094</name>
    <dbReference type="NCBI Taxonomy" id="1392246"/>
    <lineage>
        <taxon>Eukaryota</taxon>
        <taxon>Fungi</taxon>
        <taxon>Dikarya</taxon>
        <taxon>Ascomycota</taxon>
        <taxon>Pezizomycotina</taxon>
        <taxon>Dothideomycetes</taxon>
        <taxon>Pleosporomycetidae</taxon>
        <taxon>Pleosporales</taxon>
        <taxon>Amniculicolaceae</taxon>
        <taxon>Amniculicola</taxon>
    </lineage>
</organism>
<proteinExistence type="predicted"/>
<dbReference type="EMBL" id="ML977616">
    <property type="protein sequence ID" value="KAF1997207.1"/>
    <property type="molecule type" value="Genomic_DNA"/>
</dbReference>
<gene>
    <name evidence="3" type="ORF">P154DRAFT_296118</name>
</gene>
<reference evidence="3" key="1">
    <citation type="journal article" date="2020" name="Stud. Mycol.">
        <title>101 Dothideomycetes genomes: a test case for predicting lifestyles and emergence of pathogens.</title>
        <authorList>
            <person name="Haridas S."/>
            <person name="Albert R."/>
            <person name="Binder M."/>
            <person name="Bloem J."/>
            <person name="Labutti K."/>
            <person name="Salamov A."/>
            <person name="Andreopoulos B."/>
            <person name="Baker S."/>
            <person name="Barry K."/>
            <person name="Bills G."/>
            <person name="Bluhm B."/>
            <person name="Cannon C."/>
            <person name="Castanera R."/>
            <person name="Culley D."/>
            <person name="Daum C."/>
            <person name="Ezra D."/>
            <person name="Gonzalez J."/>
            <person name="Henrissat B."/>
            <person name="Kuo A."/>
            <person name="Liang C."/>
            <person name="Lipzen A."/>
            <person name="Lutzoni F."/>
            <person name="Magnuson J."/>
            <person name="Mondo S."/>
            <person name="Nolan M."/>
            <person name="Ohm R."/>
            <person name="Pangilinan J."/>
            <person name="Park H.-J."/>
            <person name="Ramirez L."/>
            <person name="Alfaro M."/>
            <person name="Sun H."/>
            <person name="Tritt A."/>
            <person name="Yoshinaga Y."/>
            <person name="Zwiers L.-H."/>
            <person name="Turgeon B."/>
            <person name="Goodwin S."/>
            <person name="Spatafora J."/>
            <person name="Crous P."/>
            <person name="Grigoriev I."/>
        </authorList>
    </citation>
    <scope>NUCLEOTIDE SEQUENCE</scope>
    <source>
        <strain evidence="3">CBS 123094</strain>
    </source>
</reference>
<name>A0A6A5W789_9PLEO</name>
<keyword evidence="2" id="KW-0472">Membrane</keyword>
<evidence type="ECO:0000313" key="3">
    <source>
        <dbReference type="EMBL" id="KAF1997207.1"/>
    </source>
</evidence>
<sequence>MVAELVKWARISAEYIVGDAEVLKLGQLRKKLSSADSSPYVASSEKFPAAVELSCRSSWAKLGPTNPKAPAPARRPAEKAGAKLSNRPSPTRSRRYDQGRPLFCSLLKVLHRLITFAVLLPHFAFAITSLGMGG</sequence>
<keyword evidence="4" id="KW-1185">Reference proteome</keyword>
<accession>A0A6A5W789</accession>
<feature type="region of interest" description="Disordered" evidence="1">
    <location>
        <begin position="61"/>
        <end position="97"/>
    </location>
</feature>
<feature type="transmembrane region" description="Helical" evidence="2">
    <location>
        <begin position="109"/>
        <end position="132"/>
    </location>
</feature>
<keyword evidence="2" id="KW-0812">Transmembrane</keyword>